<evidence type="ECO:0000256" key="1">
    <source>
        <dbReference type="HAMAP-Rule" id="MF_00226"/>
    </source>
</evidence>
<dbReference type="PANTHER" id="PTHR13939:SF0">
    <property type="entry name" value="NMN AMIDOHYDROLASE-LIKE PROTEIN YFAY"/>
    <property type="match status" value="1"/>
</dbReference>
<accession>A0A2V3WFG3</accession>
<dbReference type="EMBL" id="QJJR01000002">
    <property type="protein sequence ID" value="PXW92469.1"/>
    <property type="molecule type" value="Genomic_DNA"/>
</dbReference>
<proteinExistence type="inferred from homology"/>
<organism evidence="3 4">
    <name type="scientific">Streptohalobacillus salinus</name>
    <dbReference type="NCBI Taxonomy" id="621096"/>
    <lineage>
        <taxon>Bacteria</taxon>
        <taxon>Bacillati</taxon>
        <taxon>Bacillota</taxon>
        <taxon>Bacilli</taxon>
        <taxon>Bacillales</taxon>
        <taxon>Bacillaceae</taxon>
        <taxon>Streptohalobacillus</taxon>
    </lineage>
</organism>
<dbReference type="InterPro" id="IPR036653">
    <property type="entry name" value="CinA-like_C"/>
</dbReference>
<dbReference type="AlphaFoldDB" id="A0A2V3WFG3"/>
<name>A0A2V3WFG3_9BACI</name>
<dbReference type="Proteomes" id="UP000247922">
    <property type="component" value="Unassembled WGS sequence"/>
</dbReference>
<dbReference type="RefSeq" id="WP_110250353.1">
    <property type="nucleotide sequence ID" value="NZ_QJJR01000002.1"/>
</dbReference>
<dbReference type="InterPro" id="IPR050101">
    <property type="entry name" value="CinA"/>
</dbReference>
<dbReference type="CDD" id="cd00885">
    <property type="entry name" value="cinA"/>
    <property type="match status" value="1"/>
</dbReference>
<dbReference type="NCBIfam" id="TIGR00177">
    <property type="entry name" value="molyb_syn"/>
    <property type="match status" value="1"/>
</dbReference>
<dbReference type="SUPFAM" id="SSF142433">
    <property type="entry name" value="CinA-like"/>
    <property type="match status" value="1"/>
</dbReference>
<dbReference type="PANTHER" id="PTHR13939">
    <property type="entry name" value="NICOTINAMIDE-NUCLEOTIDE AMIDOHYDROLASE PNCC"/>
    <property type="match status" value="1"/>
</dbReference>
<keyword evidence="4" id="KW-1185">Reference proteome</keyword>
<dbReference type="OrthoDB" id="9801454at2"/>
<gene>
    <name evidence="1" type="primary">cinA</name>
    <name evidence="3" type="ORF">DES38_10250</name>
</gene>
<feature type="domain" description="MoaB/Mog" evidence="2">
    <location>
        <begin position="7"/>
        <end position="174"/>
    </location>
</feature>
<dbReference type="SUPFAM" id="SSF53218">
    <property type="entry name" value="Molybdenum cofactor biosynthesis proteins"/>
    <property type="match status" value="1"/>
</dbReference>
<dbReference type="Pfam" id="PF18146">
    <property type="entry name" value="CinA_KH"/>
    <property type="match status" value="1"/>
</dbReference>
<dbReference type="Gene3D" id="3.90.950.20">
    <property type="entry name" value="CinA-like"/>
    <property type="match status" value="1"/>
</dbReference>
<protein>
    <recommendedName>
        <fullName evidence="1">Putative competence-damage inducible protein</fullName>
    </recommendedName>
</protein>
<dbReference type="HAMAP" id="MF_00226_B">
    <property type="entry name" value="CinA_B"/>
    <property type="match status" value="1"/>
</dbReference>
<dbReference type="InterPro" id="IPR008135">
    <property type="entry name" value="Competence-induced_CinA"/>
</dbReference>
<evidence type="ECO:0000313" key="3">
    <source>
        <dbReference type="EMBL" id="PXW92469.1"/>
    </source>
</evidence>
<dbReference type="NCBIfam" id="TIGR00200">
    <property type="entry name" value="cinA_nterm"/>
    <property type="match status" value="1"/>
</dbReference>
<evidence type="ECO:0000313" key="4">
    <source>
        <dbReference type="Proteomes" id="UP000247922"/>
    </source>
</evidence>
<sequence>MRELKAEVIGIGTELLLGQIANTNAQWISEKLATRGISVYYHQVVGDNPGRIQEALTLSAARADLIFITGGLGPTDDDITREMMAEFVGRPLIKSEEAMKQLAAFFTARQRSMSENNKKQAQVIEGSTLINNGVGTAPGMIIPWQEKFFFIMPGVPNEMKMMMKETVLPFIRETYDIDDVIRSKMLRFIGIGESQLEMEVKEIIDRQTNPTIAPLASDGEVALRLTAKASTIDQAERLIKDVELQLIERVGDFLYGEDGDSIASAVVKLLEMKGLTLSAAESLTGGRFSDWLVSVPGASQVFKGSIVTYQNEIKTGVLEVPTSVIASDGPVSHACCYQMAKRIKEKFNSDIGISFTGVAGPGRFDGHEAGTVYIGIYQDDEHYAVEKYQFVNNREMNRTRSVKKGLEQLYYLLSSMK</sequence>
<dbReference type="InterPro" id="IPR036425">
    <property type="entry name" value="MoaB/Mog-like_dom_sf"/>
</dbReference>
<dbReference type="NCBIfam" id="TIGR00199">
    <property type="entry name" value="PncC_domain"/>
    <property type="match status" value="1"/>
</dbReference>
<dbReference type="Gene3D" id="3.40.980.10">
    <property type="entry name" value="MoaB/Mog-like domain"/>
    <property type="match status" value="1"/>
</dbReference>
<dbReference type="InterPro" id="IPR008136">
    <property type="entry name" value="CinA_C"/>
</dbReference>
<reference evidence="3 4" key="1">
    <citation type="submission" date="2018-05" db="EMBL/GenBank/DDBJ databases">
        <title>Genomic Encyclopedia of Type Strains, Phase IV (KMG-IV): sequencing the most valuable type-strain genomes for metagenomic binning, comparative biology and taxonomic classification.</title>
        <authorList>
            <person name="Goeker M."/>
        </authorList>
    </citation>
    <scope>NUCLEOTIDE SEQUENCE [LARGE SCALE GENOMIC DNA]</scope>
    <source>
        <strain evidence="3 4">DSM 22440</strain>
    </source>
</reference>
<dbReference type="Pfam" id="PF00994">
    <property type="entry name" value="MoCF_biosynth"/>
    <property type="match status" value="1"/>
</dbReference>
<dbReference type="NCBIfam" id="NF001813">
    <property type="entry name" value="PRK00549.1"/>
    <property type="match status" value="1"/>
</dbReference>
<dbReference type="Pfam" id="PF02464">
    <property type="entry name" value="CinA"/>
    <property type="match status" value="1"/>
</dbReference>
<comment type="caution">
    <text evidence="3">The sequence shown here is derived from an EMBL/GenBank/DDBJ whole genome shotgun (WGS) entry which is preliminary data.</text>
</comment>
<dbReference type="PIRSF" id="PIRSF006728">
    <property type="entry name" value="CinA"/>
    <property type="match status" value="1"/>
</dbReference>
<dbReference type="SMART" id="SM00852">
    <property type="entry name" value="MoCF_biosynth"/>
    <property type="match status" value="1"/>
</dbReference>
<evidence type="ECO:0000259" key="2">
    <source>
        <dbReference type="SMART" id="SM00852"/>
    </source>
</evidence>
<dbReference type="InterPro" id="IPR041424">
    <property type="entry name" value="CinA_KH"/>
</dbReference>
<dbReference type="Gene3D" id="3.30.70.2860">
    <property type="match status" value="1"/>
</dbReference>
<dbReference type="InterPro" id="IPR001453">
    <property type="entry name" value="MoaB/Mog_dom"/>
</dbReference>
<comment type="similarity">
    <text evidence="1">Belongs to the CinA family.</text>
</comment>